<feature type="compositionally biased region" description="Pro residues" evidence="3">
    <location>
        <begin position="18"/>
        <end position="30"/>
    </location>
</feature>
<accession>S8C2W7</accession>
<evidence type="ECO:0000259" key="4">
    <source>
        <dbReference type="PROSITE" id="PS51444"/>
    </source>
</evidence>
<feature type="non-terminal residue" evidence="5">
    <location>
        <position position="481"/>
    </location>
</feature>
<dbReference type="Proteomes" id="UP000015453">
    <property type="component" value="Unassembled WGS sequence"/>
</dbReference>
<feature type="non-terminal residue" evidence="5">
    <location>
        <position position="1"/>
    </location>
</feature>
<dbReference type="PANTHER" id="PTHR23213:SF177">
    <property type="entry name" value="FORMIN-LIKE PROTEIN 11"/>
    <property type="match status" value="1"/>
</dbReference>
<comment type="caution">
    <text evidence="5">The sequence shown here is derived from an EMBL/GenBank/DDBJ whole genome shotgun (WGS) entry which is preliminary data.</text>
</comment>
<dbReference type="InterPro" id="IPR015425">
    <property type="entry name" value="FH2_Formin"/>
</dbReference>
<name>S8C2W7_9LAMI</name>
<dbReference type="Pfam" id="PF02181">
    <property type="entry name" value="FH2"/>
    <property type="match status" value="1"/>
</dbReference>
<keyword evidence="6" id="KW-1185">Reference proteome</keyword>
<dbReference type="InterPro" id="IPR042201">
    <property type="entry name" value="FH2_Formin_sf"/>
</dbReference>
<dbReference type="GO" id="GO:0051015">
    <property type="term" value="F:actin filament binding"/>
    <property type="evidence" value="ECO:0007669"/>
    <property type="project" value="InterPro"/>
</dbReference>
<organism evidence="5 6">
    <name type="scientific">Genlisea aurea</name>
    <dbReference type="NCBI Taxonomy" id="192259"/>
    <lineage>
        <taxon>Eukaryota</taxon>
        <taxon>Viridiplantae</taxon>
        <taxon>Streptophyta</taxon>
        <taxon>Embryophyta</taxon>
        <taxon>Tracheophyta</taxon>
        <taxon>Spermatophyta</taxon>
        <taxon>Magnoliopsida</taxon>
        <taxon>eudicotyledons</taxon>
        <taxon>Gunneridae</taxon>
        <taxon>Pentapetalae</taxon>
        <taxon>asterids</taxon>
        <taxon>lamiids</taxon>
        <taxon>Lamiales</taxon>
        <taxon>Lentibulariaceae</taxon>
        <taxon>Genlisea</taxon>
    </lineage>
</organism>
<dbReference type="OrthoDB" id="1668162at2759"/>
<dbReference type="PANTHER" id="PTHR23213">
    <property type="entry name" value="FORMIN-RELATED"/>
    <property type="match status" value="1"/>
</dbReference>
<protein>
    <recommendedName>
        <fullName evidence="2">Formin-like protein</fullName>
    </recommendedName>
</protein>
<dbReference type="Gene3D" id="1.20.58.2220">
    <property type="entry name" value="Formin, FH2 domain"/>
    <property type="match status" value="1"/>
</dbReference>
<dbReference type="AlphaFoldDB" id="S8C2W7"/>
<feature type="compositionally biased region" description="Polar residues" evidence="3">
    <location>
        <begin position="40"/>
        <end position="51"/>
    </location>
</feature>
<dbReference type="PROSITE" id="PS51444">
    <property type="entry name" value="FH2"/>
    <property type="match status" value="1"/>
</dbReference>
<sequence>PPPEIHHHLNTTSSSSAVPPPPPPPPPPPSSASGFKPTRRTSLQMHLSTHSPPVGADSLSAPTPPLGKNGCPLPKLKPLHWDKVRAASNRSTVWDKLRSSSFEFDEDMMESLFGYNLQIPMKNEESNAKTPSPSKHILEPKRLQNITILSKALNLTTDQVCFALTRGDGLSLQDLEALSKMAPTGEEAEKLAHFRGEMSELSSAEKLVKTMLEIPFAFQRVEAMLFRETFEDEVLHLARSFSVLEEACAELRSSRLFLKLLEAVLKTGNRMNVGTIRGGAKAFKLDALLKLADVKGTDGKTTLLHFVVQEIVRSEGLRMSESIMGKIHQRESMEEDKEENYRRMGLDIVSSLSSELCNAKKTASIDLEVVGNSVTNLSSGMHKIQALVGKIMEDQNSGFLKSMCSFLKSADTKLKELQEDEKRVLLDVREISEYFHGDVGKDEYNPLRIFVIVRDFLSMLESVCKELRSTKSPKIPNLLSP</sequence>
<gene>
    <name evidence="5" type="ORF">M569_13644</name>
</gene>
<evidence type="ECO:0000313" key="6">
    <source>
        <dbReference type="Proteomes" id="UP000015453"/>
    </source>
</evidence>
<evidence type="ECO:0000256" key="2">
    <source>
        <dbReference type="RuleBase" id="RU361260"/>
    </source>
</evidence>
<dbReference type="SUPFAM" id="SSF101447">
    <property type="entry name" value="Formin homology 2 domain (FH2 domain)"/>
    <property type="match status" value="1"/>
</dbReference>
<evidence type="ECO:0000313" key="5">
    <source>
        <dbReference type="EMBL" id="EPS61155.1"/>
    </source>
</evidence>
<feature type="region of interest" description="Disordered" evidence="3">
    <location>
        <begin position="1"/>
        <end position="72"/>
    </location>
</feature>
<dbReference type="SMART" id="SM00498">
    <property type="entry name" value="FH2"/>
    <property type="match status" value="1"/>
</dbReference>
<evidence type="ECO:0000256" key="1">
    <source>
        <dbReference type="ARBA" id="ARBA00025793"/>
    </source>
</evidence>
<comment type="similarity">
    <text evidence="1">Belongs to the formin-like family. Class-I subfamily.</text>
</comment>
<dbReference type="InterPro" id="IPR027643">
    <property type="entry name" value="Formin-like_plant"/>
</dbReference>
<dbReference type="GO" id="GO:0045010">
    <property type="term" value="P:actin nucleation"/>
    <property type="evidence" value="ECO:0007669"/>
    <property type="project" value="InterPro"/>
</dbReference>
<evidence type="ECO:0000256" key="3">
    <source>
        <dbReference type="SAM" id="MobiDB-lite"/>
    </source>
</evidence>
<feature type="domain" description="FH2" evidence="4">
    <location>
        <begin position="66"/>
        <end position="481"/>
    </location>
</feature>
<dbReference type="EMBL" id="AUSU01007045">
    <property type="protein sequence ID" value="EPS61155.1"/>
    <property type="molecule type" value="Genomic_DNA"/>
</dbReference>
<reference evidence="5 6" key="1">
    <citation type="journal article" date="2013" name="BMC Genomics">
        <title>The miniature genome of a carnivorous plant Genlisea aurea contains a low number of genes and short non-coding sequences.</title>
        <authorList>
            <person name="Leushkin E.V."/>
            <person name="Sutormin R.A."/>
            <person name="Nabieva E.R."/>
            <person name="Penin A.A."/>
            <person name="Kondrashov A.S."/>
            <person name="Logacheva M.D."/>
        </authorList>
    </citation>
    <scope>NUCLEOTIDE SEQUENCE [LARGE SCALE GENOMIC DNA]</scope>
</reference>
<proteinExistence type="inferred from homology"/>